<dbReference type="HOGENOM" id="CLU_030668_0_0_1"/>
<dbReference type="OrthoDB" id="3258555at2759"/>
<evidence type="ECO:0000256" key="1">
    <source>
        <dbReference type="SAM" id="MobiDB-lite"/>
    </source>
</evidence>
<proteinExistence type="predicted"/>
<feature type="region of interest" description="Disordered" evidence="1">
    <location>
        <begin position="384"/>
        <end position="412"/>
    </location>
</feature>
<protein>
    <recommendedName>
        <fullName evidence="4">F-box domain-containing protein</fullName>
    </recommendedName>
</protein>
<evidence type="ECO:0000313" key="3">
    <source>
        <dbReference type="Proteomes" id="UP000027222"/>
    </source>
</evidence>
<sequence>MIFERTIPPHFLVDSSTSFSINSVWCRVQQQKNSIVNVCRTWYTVGIPFLYADVSIRRVYQLPNLLRTLNNSSPNLNLKETIRSVHFYCVVPVRYEQQFERQLKVLFDICPRITSCSFASQWSPFCLPDAAPWYAVVPNITHLYLHYTIEADLLERLVEVVSHYLLSLSFRVPGNHSSVAQIPPRNFTHLEDLTVWVATELAVNYTEAVTRAWKMPHLKRLTVQGELPEGALQHLCEAYGTGLQYLHITAHIDTSWAWYLWETTPLPDLLVLCPVLEHIVLSPQLFGTFEHKCIKWIDIWTSAEYGGDVDEMKTKIASWKLPALNGVRTLPYDLHELPLTVPFLIPPTLVSNALETFSIEFLDVVIRHEVGKLSYIQQGLAGGADKNSDGDSSDESFALVESGGSSVSDWEADSDGYIDGNWDAMMDNLEIDLALQSDAQLSSTSL</sequence>
<organism evidence="2 3">
    <name type="scientific">Galerina marginata (strain CBS 339.88)</name>
    <dbReference type="NCBI Taxonomy" id="685588"/>
    <lineage>
        <taxon>Eukaryota</taxon>
        <taxon>Fungi</taxon>
        <taxon>Dikarya</taxon>
        <taxon>Basidiomycota</taxon>
        <taxon>Agaricomycotina</taxon>
        <taxon>Agaricomycetes</taxon>
        <taxon>Agaricomycetidae</taxon>
        <taxon>Agaricales</taxon>
        <taxon>Agaricineae</taxon>
        <taxon>Strophariaceae</taxon>
        <taxon>Galerina</taxon>
    </lineage>
</organism>
<reference evidence="3" key="1">
    <citation type="journal article" date="2014" name="Proc. Natl. Acad. Sci. U.S.A.">
        <title>Extensive sampling of basidiomycete genomes demonstrates inadequacy of the white-rot/brown-rot paradigm for wood decay fungi.</title>
        <authorList>
            <person name="Riley R."/>
            <person name="Salamov A.A."/>
            <person name="Brown D.W."/>
            <person name="Nagy L.G."/>
            <person name="Floudas D."/>
            <person name="Held B.W."/>
            <person name="Levasseur A."/>
            <person name="Lombard V."/>
            <person name="Morin E."/>
            <person name="Otillar R."/>
            <person name="Lindquist E.A."/>
            <person name="Sun H."/>
            <person name="LaButti K.M."/>
            <person name="Schmutz J."/>
            <person name="Jabbour D."/>
            <person name="Luo H."/>
            <person name="Baker S.E."/>
            <person name="Pisabarro A.G."/>
            <person name="Walton J.D."/>
            <person name="Blanchette R.A."/>
            <person name="Henrissat B."/>
            <person name="Martin F."/>
            <person name="Cullen D."/>
            <person name="Hibbett D.S."/>
            <person name="Grigoriev I.V."/>
        </authorList>
    </citation>
    <scope>NUCLEOTIDE SEQUENCE [LARGE SCALE GENOMIC DNA]</scope>
    <source>
        <strain evidence="3">CBS 339.88</strain>
    </source>
</reference>
<evidence type="ECO:0008006" key="4">
    <source>
        <dbReference type="Google" id="ProtNLM"/>
    </source>
</evidence>
<dbReference type="AlphaFoldDB" id="A0A067TU55"/>
<evidence type="ECO:0000313" key="2">
    <source>
        <dbReference type="EMBL" id="KDR85872.1"/>
    </source>
</evidence>
<dbReference type="Proteomes" id="UP000027222">
    <property type="component" value="Unassembled WGS sequence"/>
</dbReference>
<dbReference type="EMBL" id="KL142367">
    <property type="protein sequence ID" value="KDR85872.1"/>
    <property type="molecule type" value="Genomic_DNA"/>
</dbReference>
<keyword evidence="3" id="KW-1185">Reference proteome</keyword>
<name>A0A067TU55_GALM3</name>
<gene>
    <name evidence="2" type="ORF">GALMADRAFT_390556</name>
</gene>
<accession>A0A067TU55</accession>